<accession>A0AA35XKK6</accession>
<reference evidence="1" key="1">
    <citation type="submission" date="2023-03" db="EMBL/GenBank/DDBJ databases">
        <authorList>
            <person name="Steffen K."/>
            <person name="Cardenas P."/>
        </authorList>
    </citation>
    <scope>NUCLEOTIDE SEQUENCE</scope>
</reference>
<dbReference type="Proteomes" id="UP001174909">
    <property type="component" value="Unassembled WGS sequence"/>
</dbReference>
<sequence length="46" mass="5324">MASNYSMYVALSHDLMAKMKLTLHHHYIILVQKNSDTHNVSNCFES</sequence>
<dbReference type="EMBL" id="CASHTH010004184">
    <property type="protein sequence ID" value="CAI8054492.1"/>
    <property type="molecule type" value="Genomic_DNA"/>
</dbReference>
<gene>
    <name evidence="1" type="ORF">GBAR_LOCUS29734</name>
</gene>
<dbReference type="AlphaFoldDB" id="A0AA35XKK6"/>
<evidence type="ECO:0000313" key="2">
    <source>
        <dbReference type="Proteomes" id="UP001174909"/>
    </source>
</evidence>
<keyword evidence="2" id="KW-1185">Reference proteome</keyword>
<protein>
    <submittedName>
        <fullName evidence="1">Uncharacterized protein</fullName>
    </submittedName>
</protein>
<name>A0AA35XKK6_GEOBA</name>
<comment type="caution">
    <text evidence="1">The sequence shown here is derived from an EMBL/GenBank/DDBJ whole genome shotgun (WGS) entry which is preliminary data.</text>
</comment>
<evidence type="ECO:0000313" key="1">
    <source>
        <dbReference type="EMBL" id="CAI8054492.1"/>
    </source>
</evidence>
<proteinExistence type="predicted"/>
<organism evidence="1 2">
    <name type="scientific">Geodia barretti</name>
    <name type="common">Barrett's horny sponge</name>
    <dbReference type="NCBI Taxonomy" id="519541"/>
    <lineage>
        <taxon>Eukaryota</taxon>
        <taxon>Metazoa</taxon>
        <taxon>Porifera</taxon>
        <taxon>Demospongiae</taxon>
        <taxon>Heteroscleromorpha</taxon>
        <taxon>Tetractinellida</taxon>
        <taxon>Astrophorina</taxon>
        <taxon>Geodiidae</taxon>
        <taxon>Geodia</taxon>
    </lineage>
</organism>